<sequence length="155" mass="16912">MFVGVLCLNSVSRIGELMISGCRSNGDDFLTMAGAKILQQMGIRELEDDNPNSRAKGQSYNSDYNSDYEALVRSDQSGPIHVVPLNLRTTASPMPIVEVPPSRRPLQPKEVRVVIDDYGCKLSDGDLASLRAHFGIPPEVIMRGPLATEIQLPSS</sequence>
<comment type="caution">
    <text evidence="1">The sequence shown here is derived from an EMBL/GenBank/DDBJ whole genome shotgun (WGS) entry which is preliminary data.</text>
</comment>
<name>A0AAV3RFR7_LITER</name>
<gene>
    <name evidence="1" type="ORF">LIER_28026</name>
</gene>
<dbReference type="AlphaFoldDB" id="A0AAV3RFR7"/>
<protein>
    <submittedName>
        <fullName evidence="1">Uncharacterized protein</fullName>
    </submittedName>
</protein>
<accession>A0AAV3RFR7</accession>
<keyword evidence="2" id="KW-1185">Reference proteome</keyword>
<reference evidence="1 2" key="1">
    <citation type="submission" date="2024-01" db="EMBL/GenBank/DDBJ databases">
        <title>The complete chloroplast genome sequence of Lithospermum erythrorhizon: insights into the phylogenetic relationship among Boraginaceae species and the maternal lineages of purple gromwells.</title>
        <authorList>
            <person name="Okada T."/>
            <person name="Watanabe K."/>
        </authorList>
    </citation>
    <scope>NUCLEOTIDE SEQUENCE [LARGE SCALE GENOMIC DNA]</scope>
</reference>
<evidence type="ECO:0000313" key="2">
    <source>
        <dbReference type="Proteomes" id="UP001454036"/>
    </source>
</evidence>
<dbReference type="EMBL" id="BAABME010009177">
    <property type="protein sequence ID" value="GAA0174690.1"/>
    <property type="molecule type" value="Genomic_DNA"/>
</dbReference>
<dbReference type="Proteomes" id="UP001454036">
    <property type="component" value="Unassembled WGS sequence"/>
</dbReference>
<proteinExistence type="predicted"/>
<evidence type="ECO:0000313" key="1">
    <source>
        <dbReference type="EMBL" id="GAA0174690.1"/>
    </source>
</evidence>
<organism evidence="1 2">
    <name type="scientific">Lithospermum erythrorhizon</name>
    <name type="common">Purple gromwell</name>
    <name type="synonym">Lithospermum officinale var. erythrorhizon</name>
    <dbReference type="NCBI Taxonomy" id="34254"/>
    <lineage>
        <taxon>Eukaryota</taxon>
        <taxon>Viridiplantae</taxon>
        <taxon>Streptophyta</taxon>
        <taxon>Embryophyta</taxon>
        <taxon>Tracheophyta</taxon>
        <taxon>Spermatophyta</taxon>
        <taxon>Magnoliopsida</taxon>
        <taxon>eudicotyledons</taxon>
        <taxon>Gunneridae</taxon>
        <taxon>Pentapetalae</taxon>
        <taxon>asterids</taxon>
        <taxon>lamiids</taxon>
        <taxon>Boraginales</taxon>
        <taxon>Boraginaceae</taxon>
        <taxon>Boraginoideae</taxon>
        <taxon>Lithospermeae</taxon>
        <taxon>Lithospermum</taxon>
    </lineage>
</organism>